<gene>
    <name evidence="1" type="ORF">METZ01_LOCUS273778</name>
</gene>
<name>A0A382K7J9_9ZZZZ</name>
<dbReference type="InterPro" id="IPR019546">
    <property type="entry name" value="TAT_signal_bac_arc"/>
</dbReference>
<proteinExistence type="predicted"/>
<reference evidence="1" key="1">
    <citation type="submission" date="2018-05" db="EMBL/GenBank/DDBJ databases">
        <authorList>
            <person name="Lanie J.A."/>
            <person name="Ng W.-L."/>
            <person name="Kazmierczak K.M."/>
            <person name="Andrzejewski T.M."/>
            <person name="Davidsen T.M."/>
            <person name="Wayne K.J."/>
            <person name="Tettelin H."/>
            <person name="Glass J.I."/>
            <person name="Rusch D."/>
            <person name="Podicherti R."/>
            <person name="Tsui H.-C.T."/>
            <person name="Winkler M.E."/>
        </authorList>
    </citation>
    <scope>NUCLEOTIDE SEQUENCE</scope>
</reference>
<dbReference type="PROSITE" id="PS51318">
    <property type="entry name" value="TAT"/>
    <property type="match status" value="1"/>
</dbReference>
<protein>
    <submittedName>
        <fullName evidence="1">Uncharacterized protein</fullName>
    </submittedName>
</protein>
<dbReference type="AlphaFoldDB" id="A0A382K7J9"/>
<dbReference type="InterPro" id="IPR006311">
    <property type="entry name" value="TAT_signal"/>
</dbReference>
<evidence type="ECO:0000313" key="1">
    <source>
        <dbReference type="EMBL" id="SVC20924.1"/>
    </source>
</evidence>
<sequence length="73" mass="8107">MKRRDFLKTAGVAGTTSLAQPSLIFADPRQAAAYFQLHPFVADHPEAVFIKRTTVSDKSAFDEKIEAGRHLAY</sequence>
<dbReference type="NCBIfam" id="TIGR01409">
    <property type="entry name" value="TAT_signal_seq"/>
    <property type="match status" value="1"/>
</dbReference>
<dbReference type="EMBL" id="UINC01079174">
    <property type="protein sequence ID" value="SVC20924.1"/>
    <property type="molecule type" value="Genomic_DNA"/>
</dbReference>
<accession>A0A382K7J9</accession>
<organism evidence="1">
    <name type="scientific">marine metagenome</name>
    <dbReference type="NCBI Taxonomy" id="408172"/>
    <lineage>
        <taxon>unclassified sequences</taxon>
        <taxon>metagenomes</taxon>
        <taxon>ecological metagenomes</taxon>
    </lineage>
</organism>